<reference evidence="2 3" key="1">
    <citation type="submission" date="2020-03" db="EMBL/GenBank/DDBJ databases">
        <title>Alteromonas ponticola sp. nov., isolated from seawater.</title>
        <authorList>
            <person name="Yoon J.-H."/>
            <person name="Kim Y.-O."/>
        </authorList>
    </citation>
    <scope>NUCLEOTIDE SEQUENCE [LARGE SCALE GENOMIC DNA]</scope>
    <source>
        <strain evidence="2 3">MYP5</strain>
    </source>
</reference>
<dbReference type="Proteomes" id="UP000709336">
    <property type="component" value="Unassembled WGS sequence"/>
</dbReference>
<gene>
    <name evidence="2" type="ORF">HCJ96_15635</name>
</gene>
<evidence type="ECO:0000256" key="1">
    <source>
        <dbReference type="SAM" id="SignalP"/>
    </source>
</evidence>
<comment type="caution">
    <text evidence="2">The sequence shown here is derived from an EMBL/GenBank/DDBJ whole genome shotgun (WGS) entry which is preliminary data.</text>
</comment>
<feature type="signal peptide" evidence="1">
    <location>
        <begin position="1"/>
        <end position="21"/>
    </location>
</feature>
<proteinExistence type="predicted"/>
<evidence type="ECO:0000313" key="2">
    <source>
        <dbReference type="EMBL" id="NMH61461.1"/>
    </source>
</evidence>
<evidence type="ECO:0000313" key="3">
    <source>
        <dbReference type="Proteomes" id="UP000709336"/>
    </source>
</evidence>
<organism evidence="2 3">
    <name type="scientific">Alteromonas ponticola</name>
    <dbReference type="NCBI Taxonomy" id="2720613"/>
    <lineage>
        <taxon>Bacteria</taxon>
        <taxon>Pseudomonadati</taxon>
        <taxon>Pseudomonadota</taxon>
        <taxon>Gammaproteobacteria</taxon>
        <taxon>Alteromonadales</taxon>
        <taxon>Alteromonadaceae</taxon>
        <taxon>Alteromonas/Salinimonas group</taxon>
        <taxon>Alteromonas</taxon>
    </lineage>
</organism>
<feature type="chain" id="PRO_5045067474" evidence="1">
    <location>
        <begin position="22"/>
        <end position="92"/>
    </location>
</feature>
<dbReference type="EMBL" id="JAATNW010000009">
    <property type="protein sequence ID" value="NMH61461.1"/>
    <property type="molecule type" value="Genomic_DNA"/>
</dbReference>
<accession>A0ABX1R7H0</accession>
<keyword evidence="3" id="KW-1185">Reference proteome</keyword>
<dbReference type="RefSeq" id="WP_169212023.1">
    <property type="nucleotide sequence ID" value="NZ_JAATNW010000009.1"/>
</dbReference>
<sequence>MKPITIFAAAALTLGSVTAHAQESVVERAVGQFVENAVTLTKAELSAKLQQSITNTAFNFSLSEDEVKGSVEITELAALSNSEAQQTAKRAQ</sequence>
<keyword evidence="1" id="KW-0732">Signal</keyword>
<name>A0ABX1R7H0_9ALTE</name>
<protein>
    <submittedName>
        <fullName evidence="2">Uncharacterized protein</fullName>
    </submittedName>
</protein>